<keyword evidence="1" id="KW-0815">Transposition</keyword>
<gene>
    <name evidence="10" type="ORF">BUALT_Bualt14G0052000</name>
</gene>
<dbReference type="EMBL" id="WHWC01000014">
    <property type="protein sequence ID" value="KAG8369805.1"/>
    <property type="molecule type" value="Genomic_DNA"/>
</dbReference>
<keyword evidence="11" id="KW-1185">Reference proteome</keyword>
<evidence type="ECO:0000256" key="7">
    <source>
        <dbReference type="PROSITE-ProRule" id="PRU00325"/>
    </source>
</evidence>
<evidence type="ECO:0000256" key="8">
    <source>
        <dbReference type="SAM" id="MobiDB-lite"/>
    </source>
</evidence>
<evidence type="ECO:0000256" key="2">
    <source>
        <dbReference type="ARBA" id="ARBA00022723"/>
    </source>
</evidence>
<dbReference type="InterPro" id="IPR001207">
    <property type="entry name" value="Transposase_mutator"/>
</dbReference>
<evidence type="ECO:0000313" key="10">
    <source>
        <dbReference type="EMBL" id="KAG8369805.1"/>
    </source>
</evidence>
<feature type="compositionally biased region" description="Acidic residues" evidence="8">
    <location>
        <begin position="142"/>
        <end position="153"/>
    </location>
</feature>
<feature type="compositionally biased region" description="Acidic residues" evidence="8">
    <location>
        <begin position="181"/>
        <end position="197"/>
    </location>
</feature>
<reference evidence="10" key="1">
    <citation type="submission" date="2019-10" db="EMBL/GenBank/DDBJ databases">
        <authorList>
            <person name="Zhang R."/>
            <person name="Pan Y."/>
            <person name="Wang J."/>
            <person name="Ma R."/>
            <person name="Yu S."/>
        </authorList>
    </citation>
    <scope>NUCLEOTIDE SEQUENCE</scope>
    <source>
        <strain evidence="10">LA-IB0</strain>
        <tissue evidence="10">Leaf</tissue>
    </source>
</reference>
<dbReference type="GO" id="GO:0006313">
    <property type="term" value="P:DNA transposition"/>
    <property type="evidence" value="ECO:0007669"/>
    <property type="project" value="InterPro"/>
</dbReference>
<organism evidence="10 11">
    <name type="scientific">Buddleja alternifolia</name>
    <dbReference type="NCBI Taxonomy" id="168488"/>
    <lineage>
        <taxon>Eukaryota</taxon>
        <taxon>Viridiplantae</taxon>
        <taxon>Streptophyta</taxon>
        <taxon>Embryophyta</taxon>
        <taxon>Tracheophyta</taxon>
        <taxon>Spermatophyta</taxon>
        <taxon>Magnoliopsida</taxon>
        <taxon>eudicotyledons</taxon>
        <taxon>Gunneridae</taxon>
        <taxon>Pentapetalae</taxon>
        <taxon>asterids</taxon>
        <taxon>lamiids</taxon>
        <taxon>Lamiales</taxon>
        <taxon>Scrophulariaceae</taxon>
        <taxon>Buddlejeae</taxon>
        <taxon>Buddleja</taxon>
    </lineage>
</organism>
<dbReference type="InterPro" id="IPR007527">
    <property type="entry name" value="Znf_SWIM"/>
</dbReference>
<evidence type="ECO:0000256" key="1">
    <source>
        <dbReference type="ARBA" id="ARBA00022578"/>
    </source>
</evidence>
<keyword evidence="2" id="KW-0479">Metal-binding</keyword>
<keyword evidence="6" id="KW-0233">DNA recombination</keyword>
<dbReference type="SMART" id="SM00575">
    <property type="entry name" value="ZnF_PMZ"/>
    <property type="match status" value="1"/>
</dbReference>
<dbReference type="GO" id="GO:0008270">
    <property type="term" value="F:zinc ion binding"/>
    <property type="evidence" value="ECO:0007669"/>
    <property type="project" value="UniProtKB-KW"/>
</dbReference>
<keyword evidence="3 7" id="KW-0863">Zinc-finger</keyword>
<evidence type="ECO:0000313" key="11">
    <source>
        <dbReference type="Proteomes" id="UP000826271"/>
    </source>
</evidence>
<dbReference type="Proteomes" id="UP000826271">
    <property type="component" value="Unassembled WGS sequence"/>
</dbReference>
<dbReference type="PANTHER" id="PTHR31973">
    <property type="entry name" value="POLYPROTEIN, PUTATIVE-RELATED"/>
    <property type="match status" value="1"/>
</dbReference>
<evidence type="ECO:0000256" key="3">
    <source>
        <dbReference type="ARBA" id="ARBA00022771"/>
    </source>
</evidence>
<accession>A0AAV6WS16</accession>
<feature type="region of interest" description="Disordered" evidence="8">
    <location>
        <begin position="173"/>
        <end position="216"/>
    </location>
</feature>
<proteinExistence type="predicted"/>
<name>A0AAV6WS16_9LAMI</name>
<protein>
    <recommendedName>
        <fullName evidence="9">SWIM-type domain-containing protein</fullName>
    </recommendedName>
</protein>
<dbReference type="Pfam" id="PF26130">
    <property type="entry name" value="PB1-like"/>
    <property type="match status" value="1"/>
</dbReference>
<keyword evidence="5" id="KW-0238">DNA-binding</keyword>
<sequence length="757" mass="87486">MNLMLKIPEFDDDEPVITMIIHHGGQIRNRTPEYIGGTISKFDFVELKYVNVPYVDKLCELLGYMGVKRYFRFEDNDCGFVLLVDGHQILDLCLSHEFDREVHLYLDSTKDLFNSQVGSSNMHFSEPTEADSEEFGSKEGFTDSDFDIGSDEEDERVDNELFIKNVDEGIEWAGGGSEIGNEGETDEDGNDYIDEGEIVSNSSDFDSSRDSEDENEPKYPVYCQIDMYDPRFELTSCFSTKKEFLAAVRSHAIKTQRNIKITSNDKRRVYAKCVEEGCEWRIHALRMVKDQPTFQIKDYKPVHKCGTNYHVKNCSSPWIGRKYQDLFVFDPRRSIKGFRQDVIEDIKVHVSKNQAYRAKWSALKKIEGSSLEQYGCLWDYAEELRRSNPGSIVILSAFPDTGNDSVVFDKLYCCFKGLKDGFLAGCRPIISVDGCHLKGLHGGVLLAAIGIDSNNSMYPICYVVVARETKATWEWFLNLLKHDLNIVANFEYTFMSDKQKGLLPAFEKVFPNSINRYCVRHLHGNTKVAGFRGQAHKKALWKAAMASTVNDFDVKFKEMCKMDLKLGQWLIDKSPSEWSRSHFTIHPKCDILLNNYCESFNAKIRDAREKHIYTMLEMIRIYLMSRLQQNRDRATRRWSHHKICPKIRIIIQKNMEKAASDCISIKSNEFHYEIEGYDKTKCTVDLQKRSCSCRKWDLSGIPCKHGMNAIMSQRLNGEDFVDECYSVRTYQKIYVPCIYPVNGAEKWHKQISMHHFP</sequence>
<dbReference type="Pfam" id="PF10551">
    <property type="entry name" value="MULE"/>
    <property type="match status" value="1"/>
</dbReference>
<dbReference type="InterPro" id="IPR004332">
    <property type="entry name" value="Transposase_MuDR"/>
</dbReference>
<dbReference type="InterPro" id="IPR006564">
    <property type="entry name" value="Znf_PMZ"/>
</dbReference>
<evidence type="ECO:0000256" key="6">
    <source>
        <dbReference type="ARBA" id="ARBA00023172"/>
    </source>
</evidence>
<dbReference type="AlphaFoldDB" id="A0AAV6WS16"/>
<dbReference type="InterPro" id="IPR058594">
    <property type="entry name" value="PB1-like_dom_pln"/>
</dbReference>
<dbReference type="Pfam" id="PF04434">
    <property type="entry name" value="SWIM"/>
    <property type="match status" value="1"/>
</dbReference>
<evidence type="ECO:0000259" key="9">
    <source>
        <dbReference type="PROSITE" id="PS50966"/>
    </source>
</evidence>
<evidence type="ECO:0000256" key="4">
    <source>
        <dbReference type="ARBA" id="ARBA00022833"/>
    </source>
</evidence>
<dbReference type="PROSITE" id="PS01007">
    <property type="entry name" value="TRANSPOSASE_MUTATOR"/>
    <property type="match status" value="1"/>
</dbReference>
<dbReference type="InterPro" id="IPR018289">
    <property type="entry name" value="MULE_transposase_dom"/>
</dbReference>
<dbReference type="Pfam" id="PF03108">
    <property type="entry name" value="DBD_Tnp_Mut"/>
    <property type="match status" value="1"/>
</dbReference>
<dbReference type="GO" id="GO:0003677">
    <property type="term" value="F:DNA binding"/>
    <property type="evidence" value="ECO:0007669"/>
    <property type="project" value="UniProtKB-KW"/>
</dbReference>
<evidence type="ECO:0000256" key="5">
    <source>
        <dbReference type="ARBA" id="ARBA00023125"/>
    </source>
</evidence>
<comment type="caution">
    <text evidence="10">The sequence shown here is derived from an EMBL/GenBank/DDBJ whole genome shotgun (WGS) entry which is preliminary data.</text>
</comment>
<feature type="region of interest" description="Disordered" evidence="8">
    <location>
        <begin position="123"/>
        <end position="153"/>
    </location>
</feature>
<keyword evidence="4" id="KW-0862">Zinc</keyword>
<feature type="domain" description="SWIM-type" evidence="9">
    <location>
        <begin position="682"/>
        <end position="714"/>
    </location>
</feature>
<dbReference type="PROSITE" id="PS50966">
    <property type="entry name" value="ZF_SWIM"/>
    <property type="match status" value="1"/>
</dbReference>
<dbReference type="GO" id="GO:0004803">
    <property type="term" value="F:transposase activity"/>
    <property type="evidence" value="ECO:0007669"/>
    <property type="project" value="InterPro"/>
</dbReference>
<dbReference type="PANTHER" id="PTHR31973:SF191">
    <property type="entry name" value="OS05G0489400 PROTEIN"/>
    <property type="match status" value="1"/>
</dbReference>